<feature type="region of interest" description="Disordered" evidence="9">
    <location>
        <begin position="589"/>
        <end position="623"/>
    </location>
</feature>
<feature type="region of interest" description="Disordered" evidence="9">
    <location>
        <begin position="1"/>
        <end position="67"/>
    </location>
</feature>
<comment type="function">
    <text evidence="1">Involved in nucleolar processing of pre-18S ribosomal RNA.</text>
</comment>
<reference evidence="11 12" key="1">
    <citation type="journal article" date="2011" name="PLoS Pathog.">
        <title>Endophytic Life Strategies Decoded by Genome and Transcriptome Analyses of the Mutualistic Root Symbiont Piriformospora indica.</title>
        <authorList>
            <person name="Zuccaro A."/>
            <person name="Lahrmann U."/>
            <person name="Guldener U."/>
            <person name="Langen G."/>
            <person name="Pfiffi S."/>
            <person name="Biedenkopf D."/>
            <person name="Wong P."/>
            <person name="Samans B."/>
            <person name="Grimm C."/>
            <person name="Basiewicz M."/>
            <person name="Murat C."/>
            <person name="Martin F."/>
            <person name="Kogel K.H."/>
        </authorList>
    </citation>
    <scope>NUCLEOTIDE SEQUENCE [LARGE SCALE GENOMIC DNA]</scope>
    <source>
        <strain evidence="11 12">DSM 11827</strain>
    </source>
</reference>
<proteinExistence type="predicted"/>
<dbReference type="eggNOG" id="KOG1272">
    <property type="taxonomic scope" value="Eukaryota"/>
</dbReference>
<evidence type="ECO:0000256" key="4">
    <source>
        <dbReference type="ARBA" id="ARBA00022574"/>
    </source>
</evidence>
<feature type="repeat" description="WD" evidence="8">
    <location>
        <begin position="308"/>
        <end position="342"/>
    </location>
</feature>
<feature type="compositionally biased region" description="Polar residues" evidence="9">
    <location>
        <begin position="41"/>
        <end position="58"/>
    </location>
</feature>
<dbReference type="GO" id="GO:0000462">
    <property type="term" value="P:maturation of SSU-rRNA from tricistronic rRNA transcript (SSU-rRNA, 5.8S rRNA, LSU-rRNA)"/>
    <property type="evidence" value="ECO:0007669"/>
    <property type="project" value="TreeGrafter"/>
</dbReference>
<sequence length="623" mass="69400">MDSLIARADALGPPRKGKHNLKSQNGTKIKPENTAHDPTLASVSANTRVPKSLSNNLDTDVKERKKAARTGRYGHIQDLKLRAHLSKMDQGHKEWQEKMKDVEMLNVGESGGLQAEGELERTWKVTQAEIKSAVSLEDAQSRAEWKLDGGPYACRYSRNGRHVAIAGRKGHVATFDWQTATIHAELQLKETCRDITFLQDHTMFAVAQAKYVFMYDINGVELHRLSSHTEPTRLEYLPYHFLLTSVSQSGFLKYQDISTGQTIVEHRTKLGTCRTMCQNPWNAVIHLGHQNGTVTLWTPNSSTPHVRLLAHMGEVTGVAVDGSSSGRYMATSGADGRVKVWDCRNWKGCLRQWNVRTHPTSGVRGAQLDWSQNGMLAVGSASGVNIFKQPVITSYHAPLANPPLYMTHPTPRSHIASLRFVPHRDLLAVSHSSTSTSPGAVSHDHFISTIIIPGSGNPNYDTTEGGDPNEGGKGRREREVRSLLEKLEPGTITMDPEMLGGMREASKVDETLVHRKQSRLQRLKETGKADESEVPGDEEAEDEENASGPLDKKRKKKMRGKDRSMKRYLRKKRKNVIDVATVSIRAKLDKQRQEIKKARESAAKKAAGEDVTERKSALDRFKV</sequence>
<keyword evidence="12" id="KW-1185">Reference proteome</keyword>
<dbReference type="HOGENOM" id="CLU_022996_1_0_1"/>
<organism evidence="11 12">
    <name type="scientific">Serendipita indica (strain DSM 11827)</name>
    <name type="common">Root endophyte fungus</name>
    <name type="synonym">Piriformospora indica</name>
    <dbReference type="NCBI Taxonomy" id="1109443"/>
    <lineage>
        <taxon>Eukaryota</taxon>
        <taxon>Fungi</taxon>
        <taxon>Dikarya</taxon>
        <taxon>Basidiomycota</taxon>
        <taxon>Agaricomycotina</taxon>
        <taxon>Agaricomycetes</taxon>
        <taxon>Sebacinales</taxon>
        <taxon>Serendipitaceae</taxon>
        <taxon>Serendipita</taxon>
    </lineage>
</organism>
<feature type="domain" description="BING4 C-terminal" evidence="10">
    <location>
        <begin position="404"/>
        <end position="496"/>
    </location>
</feature>
<dbReference type="PROSITE" id="PS50082">
    <property type="entry name" value="WD_REPEATS_2"/>
    <property type="match status" value="1"/>
</dbReference>
<dbReference type="OrthoDB" id="10251154at2759"/>
<dbReference type="Pfam" id="PF08149">
    <property type="entry name" value="BING4CT"/>
    <property type="match status" value="1"/>
</dbReference>
<dbReference type="GO" id="GO:0030686">
    <property type="term" value="C:90S preribosome"/>
    <property type="evidence" value="ECO:0007669"/>
    <property type="project" value="TreeGrafter"/>
</dbReference>
<dbReference type="SMART" id="SM01033">
    <property type="entry name" value="BING4CT"/>
    <property type="match status" value="1"/>
</dbReference>
<evidence type="ECO:0000313" key="11">
    <source>
        <dbReference type="EMBL" id="CCA74463.1"/>
    </source>
</evidence>
<dbReference type="FunFam" id="2.130.10.10:FF:000378">
    <property type="entry name" value="U3 small nucleolar RNA-associated protein 7"/>
    <property type="match status" value="1"/>
</dbReference>
<keyword evidence="4 8" id="KW-0853">WD repeat</keyword>
<protein>
    <recommendedName>
        <fullName evidence="7">U three protein 7</fullName>
    </recommendedName>
</protein>
<evidence type="ECO:0000313" key="12">
    <source>
        <dbReference type="Proteomes" id="UP000007148"/>
    </source>
</evidence>
<dbReference type="InterPro" id="IPR001680">
    <property type="entry name" value="WD40_rpt"/>
</dbReference>
<dbReference type="Gene3D" id="2.130.10.10">
    <property type="entry name" value="YVTN repeat-like/Quinoprotein amine dehydrogenase"/>
    <property type="match status" value="2"/>
</dbReference>
<dbReference type="Proteomes" id="UP000007148">
    <property type="component" value="Unassembled WGS sequence"/>
</dbReference>
<dbReference type="SMART" id="SM00320">
    <property type="entry name" value="WD40"/>
    <property type="match status" value="5"/>
</dbReference>
<comment type="caution">
    <text evidence="11">The sequence shown here is derived from an EMBL/GenBank/DDBJ whole genome shotgun (WGS) entry which is preliminary data.</text>
</comment>
<evidence type="ECO:0000256" key="1">
    <source>
        <dbReference type="ARBA" id="ARBA00004099"/>
    </source>
</evidence>
<feature type="compositionally biased region" description="Acidic residues" evidence="9">
    <location>
        <begin position="532"/>
        <end position="545"/>
    </location>
</feature>
<feature type="compositionally biased region" description="Basic residues" evidence="9">
    <location>
        <begin position="552"/>
        <end position="572"/>
    </location>
</feature>
<dbReference type="InterPro" id="IPR036322">
    <property type="entry name" value="WD40_repeat_dom_sf"/>
</dbReference>
<evidence type="ECO:0000256" key="9">
    <source>
        <dbReference type="SAM" id="MobiDB-lite"/>
    </source>
</evidence>
<evidence type="ECO:0000259" key="10">
    <source>
        <dbReference type="SMART" id="SM01033"/>
    </source>
</evidence>
<keyword evidence="3" id="KW-0698">rRNA processing</keyword>
<keyword evidence="6" id="KW-0539">Nucleus</keyword>
<evidence type="ECO:0000256" key="3">
    <source>
        <dbReference type="ARBA" id="ARBA00022552"/>
    </source>
</evidence>
<dbReference type="InterPro" id="IPR015943">
    <property type="entry name" value="WD40/YVTN_repeat-like_dom_sf"/>
</dbReference>
<dbReference type="Pfam" id="PF00400">
    <property type="entry name" value="WD40"/>
    <property type="match status" value="1"/>
</dbReference>
<dbReference type="SUPFAM" id="SSF50978">
    <property type="entry name" value="WD40 repeat-like"/>
    <property type="match status" value="1"/>
</dbReference>
<evidence type="ECO:0000256" key="2">
    <source>
        <dbReference type="ARBA" id="ARBA00004604"/>
    </source>
</evidence>
<dbReference type="EMBL" id="CAFZ01000316">
    <property type="protein sequence ID" value="CCA74463.1"/>
    <property type="molecule type" value="Genomic_DNA"/>
</dbReference>
<evidence type="ECO:0000256" key="5">
    <source>
        <dbReference type="ARBA" id="ARBA00022737"/>
    </source>
</evidence>
<feature type="region of interest" description="Disordered" evidence="9">
    <location>
        <begin position="452"/>
        <end position="572"/>
    </location>
</feature>
<evidence type="ECO:0000256" key="6">
    <source>
        <dbReference type="ARBA" id="ARBA00023242"/>
    </source>
</evidence>
<feature type="compositionally biased region" description="Basic and acidic residues" evidence="9">
    <location>
        <begin position="504"/>
        <end position="513"/>
    </location>
</feature>
<dbReference type="AlphaFoldDB" id="G4TT20"/>
<dbReference type="PROSITE" id="PS50294">
    <property type="entry name" value="WD_REPEATS_REGION"/>
    <property type="match status" value="1"/>
</dbReference>
<accession>G4TT20</accession>
<dbReference type="PANTHER" id="PTHR14085">
    <property type="entry name" value="WD-REPEAT PROTEIN BING4"/>
    <property type="match status" value="1"/>
</dbReference>
<dbReference type="GO" id="GO:0032040">
    <property type="term" value="C:small-subunit processome"/>
    <property type="evidence" value="ECO:0007669"/>
    <property type="project" value="TreeGrafter"/>
</dbReference>
<evidence type="ECO:0000256" key="7">
    <source>
        <dbReference type="ARBA" id="ARBA00076453"/>
    </source>
</evidence>
<dbReference type="OMA" id="EFLPYHW"/>
<dbReference type="InterPro" id="IPR012952">
    <property type="entry name" value="BING4_C_dom"/>
</dbReference>
<evidence type="ECO:0000256" key="8">
    <source>
        <dbReference type="PROSITE-ProRule" id="PRU00221"/>
    </source>
</evidence>
<name>G4TT20_SERID</name>
<keyword evidence="5" id="KW-0677">Repeat</keyword>
<feature type="compositionally biased region" description="Basic and acidic residues" evidence="9">
    <location>
        <begin position="522"/>
        <end position="531"/>
    </location>
</feature>
<dbReference type="InParanoid" id="G4TT20"/>
<feature type="compositionally biased region" description="Basic and acidic residues" evidence="9">
    <location>
        <begin position="470"/>
        <end position="488"/>
    </location>
</feature>
<dbReference type="STRING" id="1109443.G4TT20"/>
<dbReference type="PANTHER" id="PTHR14085:SF3">
    <property type="entry name" value="WD REPEAT-CONTAINING PROTEIN 46"/>
    <property type="match status" value="1"/>
</dbReference>
<gene>
    <name evidence="11" type="ORF">PIIN_08416</name>
</gene>
<dbReference type="FunCoup" id="G4TT20">
    <property type="interactions" value="793"/>
</dbReference>
<dbReference type="InterPro" id="IPR040315">
    <property type="entry name" value="WDR46/Utp7"/>
</dbReference>
<comment type="subcellular location">
    <subcellularLocation>
        <location evidence="2">Nucleus</location>
        <location evidence="2">Nucleolus</location>
    </subcellularLocation>
</comment>